<keyword evidence="1" id="KW-1133">Transmembrane helix</keyword>
<feature type="transmembrane region" description="Helical" evidence="1">
    <location>
        <begin position="74"/>
        <end position="95"/>
    </location>
</feature>
<feature type="transmembrane region" description="Helical" evidence="1">
    <location>
        <begin position="107"/>
        <end position="128"/>
    </location>
</feature>
<evidence type="ECO:0000313" key="3">
    <source>
        <dbReference type="Proteomes" id="UP000230842"/>
    </source>
</evidence>
<accession>A0A2M9BES7</accession>
<reference evidence="2 3" key="1">
    <citation type="submission" date="2017-11" db="EMBL/GenBank/DDBJ databases">
        <title>Genomic Encyclopedia of Archaeal and Bacterial Type Strains, Phase II (KMG-II): From Individual Species to Whole Genera.</title>
        <authorList>
            <person name="Goeker M."/>
        </authorList>
    </citation>
    <scope>NUCLEOTIDE SEQUENCE [LARGE SCALE GENOMIC DNA]</scope>
    <source>
        <strain evidence="2 3">DSM 27763</strain>
    </source>
</reference>
<keyword evidence="3" id="KW-1185">Reference proteome</keyword>
<evidence type="ECO:0000256" key="1">
    <source>
        <dbReference type="SAM" id="Phobius"/>
    </source>
</evidence>
<feature type="transmembrane region" description="Helical" evidence="1">
    <location>
        <begin position="42"/>
        <end position="62"/>
    </location>
</feature>
<dbReference type="EMBL" id="PGEZ01000001">
    <property type="protein sequence ID" value="PJJ56455.1"/>
    <property type="molecule type" value="Genomic_DNA"/>
</dbReference>
<keyword evidence="1" id="KW-0472">Membrane</keyword>
<organism evidence="2 3">
    <name type="scientific">Mumia flava</name>
    <dbReference type="NCBI Taxonomy" id="1348852"/>
    <lineage>
        <taxon>Bacteria</taxon>
        <taxon>Bacillati</taxon>
        <taxon>Actinomycetota</taxon>
        <taxon>Actinomycetes</taxon>
        <taxon>Propionibacteriales</taxon>
        <taxon>Nocardioidaceae</taxon>
        <taxon>Mumia</taxon>
    </lineage>
</organism>
<dbReference type="Proteomes" id="UP000230842">
    <property type="component" value="Unassembled WGS sequence"/>
</dbReference>
<evidence type="ECO:0008006" key="4">
    <source>
        <dbReference type="Google" id="ProtNLM"/>
    </source>
</evidence>
<protein>
    <recommendedName>
        <fullName evidence="4">ATP synthase protein I</fullName>
    </recommendedName>
</protein>
<proteinExistence type="predicted"/>
<keyword evidence="1" id="KW-0812">Transmembrane</keyword>
<sequence length="143" mass="14305">MTTESSRSRAARPRRVLVGSAVAVAVVCVVVAAVAAGLSGALGALVGAGVVLVFFGVTATVLPPLTEQASGNALLVALLLYGTKILLLLLGAVVLARSGVLGDQIDAAALGLTVIACTLAVTVIEIVAATRSRTPLYDLGEER</sequence>
<comment type="caution">
    <text evidence="2">The sequence shown here is derived from an EMBL/GenBank/DDBJ whole genome shotgun (WGS) entry which is preliminary data.</text>
</comment>
<name>A0A2M9BES7_9ACTN</name>
<dbReference type="AlphaFoldDB" id="A0A2M9BES7"/>
<gene>
    <name evidence="2" type="ORF">CLV56_0663</name>
</gene>
<feature type="transmembrane region" description="Helical" evidence="1">
    <location>
        <begin position="16"/>
        <end position="36"/>
    </location>
</feature>
<evidence type="ECO:0000313" key="2">
    <source>
        <dbReference type="EMBL" id="PJJ56455.1"/>
    </source>
</evidence>